<sequence length="89" mass="10690">MPFQVPPKVLAQDQREANYKQFKKIREEKGTKKTRRMTIEIMVKFPPGSRIYKHAKHMLQTWKHRSLEELLEDARDELMVFESESEGEE</sequence>
<dbReference type="AlphaFoldDB" id="A0A1Q9EGB6"/>
<accession>A0A1Q9EGB6</accession>
<reference evidence="1 2" key="1">
    <citation type="submission" date="2016-02" db="EMBL/GenBank/DDBJ databases">
        <title>Genome analysis of coral dinoflagellate symbionts highlights evolutionary adaptations to a symbiotic lifestyle.</title>
        <authorList>
            <person name="Aranda M."/>
            <person name="Li Y."/>
            <person name="Liew Y.J."/>
            <person name="Baumgarten S."/>
            <person name="Simakov O."/>
            <person name="Wilson M."/>
            <person name="Piel J."/>
            <person name="Ashoor H."/>
            <person name="Bougouffa S."/>
            <person name="Bajic V.B."/>
            <person name="Ryu T."/>
            <person name="Ravasi T."/>
            <person name="Bayer T."/>
            <person name="Micklem G."/>
            <person name="Kim H."/>
            <person name="Bhak J."/>
            <person name="Lajeunesse T.C."/>
            <person name="Voolstra C.R."/>
        </authorList>
    </citation>
    <scope>NUCLEOTIDE SEQUENCE [LARGE SCALE GENOMIC DNA]</scope>
    <source>
        <strain evidence="1 2">CCMP2467</strain>
    </source>
</reference>
<organism evidence="1 2">
    <name type="scientific">Symbiodinium microadriaticum</name>
    <name type="common">Dinoflagellate</name>
    <name type="synonym">Zooxanthella microadriatica</name>
    <dbReference type="NCBI Taxonomy" id="2951"/>
    <lineage>
        <taxon>Eukaryota</taxon>
        <taxon>Sar</taxon>
        <taxon>Alveolata</taxon>
        <taxon>Dinophyceae</taxon>
        <taxon>Suessiales</taxon>
        <taxon>Symbiodiniaceae</taxon>
        <taxon>Symbiodinium</taxon>
    </lineage>
</organism>
<comment type="caution">
    <text evidence="1">The sequence shown here is derived from an EMBL/GenBank/DDBJ whole genome shotgun (WGS) entry which is preliminary data.</text>
</comment>
<proteinExistence type="predicted"/>
<keyword evidence="2" id="KW-1185">Reference proteome</keyword>
<dbReference type="EMBL" id="LSRX01000160">
    <property type="protein sequence ID" value="OLQ06418.1"/>
    <property type="molecule type" value="Genomic_DNA"/>
</dbReference>
<evidence type="ECO:0000313" key="1">
    <source>
        <dbReference type="EMBL" id="OLQ06418.1"/>
    </source>
</evidence>
<dbReference type="OrthoDB" id="432858at2759"/>
<name>A0A1Q9EGB6_SYMMI</name>
<evidence type="ECO:0000313" key="2">
    <source>
        <dbReference type="Proteomes" id="UP000186817"/>
    </source>
</evidence>
<protein>
    <submittedName>
        <fullName evidence="1">Uncharacterized protein</fullName>
    </submittedName>
</protein>
<dbReference type="Proteomes" id="UP000186817">
    <property type="component" value="Unassembled WGS sequence"/>
</dbReference>
<gene>
    <name evidence="1" type="ORF">AK812_SmicGene10291</name>
</gene>